<organism evidence="2 3">
    <name type="scientific">Romanomermis culicivorax</name>
    <name type="common">Nematode worm</name>
    <dbReference type="NCBI Taxonomy" id="13658"/>
    <lineage>
        <taxon>Eukaryota</taxon>
        <taxon>Metazoa</taxon>
        <taxon>Ecdysozoa</taxon>
        <taxon>Nematoda</taxon>
        <taxon>Enoplea</taxon>
        <taxon>Dorylaimia</taxon>
        <taxon>Mermithida</taxon>
        <taxon>Mermithoidea</taxon>
        <taxon>Mermithidae</taxon>
        <taxon>Romanomermis</taxon>
    </lineage>
</organism>
<dbReference type="Proteomes" id="UP000887565">
    <property type="component" value="Unplaced"/>
</dbReference>
<accession>A0A915KGM4</accession>
<evidence type="ECO:0000313" key="2">
    <source>
        <dbReference type="Proteomes" id="UP000887565"/>
    </source>
</evidence>
<proteinExistence type="predicted"/>
<feature type="transmembrane region" description="Helical" evidence="1">
    <location>
        <begin position="12"/>
        <end position="37"/>
    </location>
</feature>
<keyword evidence="1" id="KW-0472">Membrane</keyword>
<reference evidence="3" key="1">
    <citation type="submission" date="2022-11" db="UniProtKB">
        <authorList>
            <consortium name="WormBaseParasite"/>
        </authorList>
    </citation>
    <scope>IDENTIFICATION</scope>
</reference>
<dbReference type="AlphaFoldDB" id="A0A915KGM4"/>
<dbReference type="WBParaSite" id="nRc.2.0.1.t37968-RA">
    <property type="protein sequence ID" value="nRc.2.0.1.t37968-RA"/>
    <property type="gene ID" value="nRc.2.0.1.g37968"/>
</dbReference>
<name>A0A915KGM4_ROMCU</name>
<keyword evidence="1" id="KW-1133">Transmembrane helix</keyword>
<evidence type="ECO:0000313" key="3">
    <source>
        <dbReference type="WBParaSite" id="nRc.2.0.1.t37968-RA"/>
    </source>
</evidence>
<sequence>MTTGVPGSKAPFLGIQTISLLSGMIKVWLAVCGSMLFHVKAKGVPGFKEPFSGAKTIES</sequence>
<keyword evidence="1" id="KW-0812">Transmembrane</keyword>
<protein>
    <submittedName>
        <fullName evidence="3">ATP synthase F0 subunit 8</fullName>
    </submittedName>
</protein>
<evidence type="ECO:0000256" key="1">
    <source>
        <dbReference type="SAM" id="Phobius"/>
    </source>
</evidence>
<keyword evidence="2" id="KW-1185">Reference proteome</keyword>